<keyword evidence="2" id="KW-0812">Transmembrane</keyword>
<keyword evidence="2" id="KW-0472">Membrane</keyword>
<accession>A0A2N7KP76</accession>
<dbReference type="RefSeq" id="WP_102433664.1">
    <property type="nucleotide sequence ID" value="NZ_CAWNVI010000002.1"/>
</dbReference>
<name>A0A2N7KP76_9VIBR</name>
<evidence type="ECO:0000313" key="3">
    <source>
        <dbReference type="EMBL" id="PMM78452.1"/>
    </source>
</evidence>
<dbReference type="AlphaFoldDB" id="A0A2N7KP76"/>
<feature type="transmembrane region" description="Helical" evidence="2">
    <location>
        <begin position="29"/>
        <end position="49"/>
    </location>
</feature>
<evidence type="ECO:0000256" key="2">
    <source>
        <dbReference type="SAM" id="Phobius"/>
    </source>
</evidence>
<proteinExistence type="predicted"/>
<organism evidence="3 4">
    <name type="scientific">Vibrio lentus</name>
    <dbReference type="NCBI Taxonomy" id="136468"/>
    <lineage>
        <taxon>Bacteria</taxon>
        <taxon>Pseudomonadati</taxon>
        <taxon>Pseudomonadota</taxon>
        <taxon>Gammaproteobacteria</taxon>
        <taxon>Vibrionales</taxon>
        <taxon>Vibrionaceae</taxon>
        <taxon>Vibrio</taxon>
    </lineage>
</organism>
<reference evidence="4" key="1">
    <citation type="submission" date="2016-07" db="EMBL/GenBank/DDBJ databases">
        <title>Nontailed viruses are major unrecognized killers of bacteria in the ocean.</title>
        <authorList>
            <person name="Kauffman K."/>
            <person name="Hussain F."/>
            <person name="Yang J."/>
            <person name="Arevalo P."/>
            <person name="Brown J."/>
            <person name="Cutler M."/>
            <person name="Kelly L."/>
            <person name="Polz M.F."/>
        </authorList>
    </citation>
    <scope>NUCLEOTIDE SEQUENCE [LARGE SCALE GENOMIC DNA]</scope>
    <source>
        <strain evidence="4">10N.261.46.F8</strain>
    </source>
</reference>
<dbReference type="Proteomes" id="UP000235406">
    <property type="component" value="Unassembled WGS sequence"/>
</dbReference>
<evidence type="ECO:0000313" key="4">
    <source>
        <dbReference type="Proteomes" id="UP000235406"/>
    </source>
</evidence>
<evidence type="ECO:0000256" key="1">
    <source>
        <dbReference type="SAM" id="MobiDB-lite"/>
    </source>
</evidence>
<feature type="compositionally biased region" description="Basic and acidic residues" evidence="1">
    <location>
        <begin position="1"/>
        <end position="22"/>
    </location>
</feature>
<keyword evidence="2" id="KW-1133">Transmembrane helix</keyword>
<protein>
    <submittedName>
        <fullName evidence="3">Uncharacterized protein</fullName>
    </submittedName>
</protein>
<dbReference type="EMBL" id="MCZK01000002">
    <property type="protein sequence ID" value="PMM78452.1"/>
    <property type="molecule type" value="Genomic_DNA"/>
</dbReference>
<dbReference type="OrthoDB" id="5903281at2"/>
<sequence>MSDDKTLDTSSEKAPESGVEPKKKNKNKLTPLTGGLLIAGTIAVGYSVYASNKPTAPQVNQVESVMFDVPVEATASKPDAVVEPIPESPPSSLDELQAIDFSPTAGVSRPSLPSVDKDSKRALDGLKVRYFSQQNTKVQEAKLGEVVATKAYQAEVIPAPVAKPTPKKVSVEAVSQSQYQQMQLKSVILTPSTARAWVEYQGRLIPVEQGAWIDELKIHRIDKGSVLMMSKTGEEFTLYVPKSLPPVVPSEEEVLNASRS</sequence>
<comment type="caution">
    <text evidence="3">The sequence shown here is derived from an EMBL/GenBank/DDBJ whole genome shotgun (WGS) entry which is preliminary data.</text>
</comment>
<gene>
    <name evidence="3" type="ORF">BCT49_00125</name>
</gene>
<feature type="region of interest" description="Disordered" evidence="1">
    <location>
        <begin position="1"/>
        <end position="31"/>
    </location>
</feature>